<dbReference type="PANTHER" id="PTHR10880:SF44">
    <property type="entry name" value="PROTEIN MRG2"/>
    <property type="match status" value="1"/>
</dbReference>
<dbReference type="EMBL" id="JAYWIO010000002">
    <property type="protein sequence ID" value="KAK7283274.1"/>
    <property type="molecule type" value="Genomic_DNA"/>
</dbReference>
<reference evidence="1 2" key="1">
    <citation type="submission" date="2024-01" db="EMBL/GenBank/DDBJ databases">
        <title>The genomes of 5 underutilized Papilionoideae crops provide insights into root nodulation and disease resistanc.</title>
        <authorList>
            <person name="Yuan L."/>
        </authorList>
    </citation>
    <scope>NUCLEOTIDE SEQUENCE [LARGE SCALE GENOMIC DNA]</scope>
    <source>
        <strain evidence="1">ZHUSHIDOU_FW_LH</strain>
        <tissue evidence="1">Leaf</tissue>
    </source>
</reference>
<protein>
    <submittedName>
        <fullName evidence="1">Uncharacterized protein</fullName>
    </submittedName>
</protein>
<accession>A0AAN9INI5</accession>
<dbReference type="GO" id="GO:0006355">
    <property type="term" value="P:regulation of DNA-templated transcription"/>
    <property type="evidence" value="ECO:0007669"/>
    <property type="project" value="InterPro"/>
</dbReference>
<dbReference type="Proteomes" id="UP001372338">
    <property type="component" value="Unassembled WGS sequence"/>
</dbReference>
<proteinExistence type="predicted"/>
<evidence type="ECO:0000313" key="2">
    <source>
        <dbReference type="Proteomes" id="UP001372338"/>
    </source>
</evidence>
<dbReference type="AlphaFoldDB" id="A0AAN9INI5"/>
<dbReference type="Gene3D" id="2.30.30.140">
    <property type="match status" value="1"/>
</dbReference>
<comment type="caution">
    <text evidence="1">The sequence shown here is derived from an EMBL/GenBank/DDBJ whole genome shotgun (WGS) entry which is preliminary data.</text>
</comment>
<dbReference type="InterPro" id="IPR008676">
    <property type="entry name" value="MRG"/>
</dbReference>
<sequence length="193" mass="22301">MSRAARIGWDEWVGMDRLMKDTEETKRIKLELDEKFSSDKKAKCDAGALKTSNGSADDYAKATLVAYRYSIEEAIRMHVARGRKRKNDSVIEGKFDENEVKPIKNEIPPTKFDENEVKPIKNEIKPIRNEIPPTKFDENEVKPIKNEIPPTKFDENEVMPINLEIPPTLWKRLVDDSEFITNLGKVAIVFFIY</sequence>
<dbReference type="GO" id="GO:0000123">
    <property type="term" value="C:histone acetyltransferase complex"/>
    <property type="evidence" value="ECO:0007669"/>
    <property type="project" value="TreeGrafter"/>
</dbReference>
<dbReference type="GO" id="GO:0006325">
    <property type="term" value="P:chromatin organization"/>
    <property type="evidence" value="ECO:0007669"/>
    <property type="project" value="InterPro"/>
</dbReference>
<dbReference type="PANTHER" id="PTHR10880">
    <property type="entry name" value="MORTALITY FACTOR 4-LIKE PROTEIN"/>
    <property type="match status" value="1"/>
</dbReference>
<evidence type="ECO:0000313" key="1">
    <source>
        <dbReference type="EMBL" id="KAK7283274.1"/>
    </source>
</evidence>
<organism evidence="1 2">
    <name type="scientific">Crotalaria pallida</name>
    <name type="common">Smooth rattlebox</name>
    <name type="synonym">Crotalaria striata</name>
    <dbReference type="NCBI Taxonomy" id="3830"/>
    <lineage>
        <taxon>Eukaryota</taxon>
        <taxon>Viridiplantae</taxon>
        <taxon>Streptophyta</taxon>
        <taxon>Embryophyta</taxon>
        <taxon>Tracheophyta</taxon>
        <taxon>Spermatophyta</taxon>
        <taxon>Magnoliopsida</taxon>
        <taxon>eudicotyledons</taxon>
        <taxon>Gunneridae</taxon>
        <taxon>Pentapetalae</taxon>
        <taxon>rosids</taxon>
        <taxon>fabids</taxon>
        <taxon>Fabales</taxon>
        <taxon>Fabaceae</taxon>
        <taxon>Papilionoideae</taxon>
        <taxon>50 kb inversion clade</taxon>
        <taxon>genistoids sensu lato</taxon>
        <taxon>core genistoids</taxon>
        <taxon>Crotalarieae</taxon>
        <taxon>Crotalaria</taxon>
    </lineage>
</organism>
<gene>
    <name evidence="1" type="ORF">RIF29_12687</name>
</gene>
<dbReference type="GO" id="GO:0005634">
    <property type="term" value="C:nucleus"/>
    <property type="evidence" value="ECO:0007669"/>
    <property type="project" value="InterPro"/>
</dbReference>
<keyword evidence="2" id="KW-1185">Reference proteome</keyword>
<name>A0AAN9INI5_CROPI</name>